<comment type="caution">
    <text evidence="2">The sequence shown here is derived from an EMBL/GenBank/DDBJ whole genome shotgun (WGS) entry which is preliminary data.</text>
</comment>
<proteinExistence type="predicted"/>
<dbReference type="EMBL" id="JAHRIP010000215">
    <property type="protein sequence ID" value="MEQ2278994.1"/>
    <property type="molecule type" value="Genomic_DNA"/>
</dbReference>
<name>A0ABV0XC13_9TELE</name>
<feature type="signal peptide" evidence="1">
    <location>
        <begin position="1"/>
        <end position="15"/>
    </location>
</feature>
<keyword evidence="1" id="KW-0732">Signal</keyword>
<accession>A0ABV0XC13</accession>
<reference evidence="2 3" key="1">
    <citation type="submission" date="2021-06" db="EMBL/GenBank/DDBJ databases">
        <authorList>
            <person name="Palmer J.M."/>
        </authorList>
    </citation>
    <scope>NUCLEOTIDE SEQUENCE [LARGE SCALE GENOMIC DNA]</scope>
    <source>
        <strain evidence="2 3">AS_MEX2019</strain>
        <tissue evidence="2">Muscle</tissue>
    </source>
</reference>
<evidence type="ECO:0000313" key="2">
    <source>
        <dbReference type="EMBL" id="MEQ2278994.1"/>
    </source>
</evidence>
<gene>
    <name evidence="2" type="ORF">AMECASPLE_004906</name>
</gene>
<protein>
    <recommendedName>
        <fullName evidence="4">Secreted protein</fullName>
    </recommendedName>
</protein>
<evidence type="ECO:0008006" key="4">
    <source>
        <dbReference type="Google" id="ProtNLM"/>
    </source>
</evidence>
<evidence type="ECO:0000256" key="1">
    <source>
        <dbReference type="SAM" id="SignalP"/>
    </source>
</evidence>
<feature type="chain" id="PRO_5046788843" description="Secreted protein" evidence="1">
    <location>
        <begin position="16"/>
        <end position="121"/>
    </location>
</feature>
<evidence type="ECO:0000313" key="3">
    <source>
        <dbReference type="Proteomes" id="UP001469553"/>
    </source>
</evidence>
<keyword evidence="3" id="KW-1185">Reference proteome</keyword>
<sequence>MPCLLVLLLPSGAKSTCLLQLLDAVCCGPSTVLATPTTLHFQLTNSLTYNHSTHTLISTHTTSPTNIQIIRMVQGHTNTGCYYINLRDPYSRAKLYKMDFKFLGFLCLSTLPQASGTLISK</sequence>
<dbReference type="Proteomes" id="UP001469553">
    <property type="component" value="Unassembled WGS sequence"/>
</dbReference>
<organism evidence="2 3">
    <name type="scientific">Ameca splendens</name>
    <dbReference type="NCBI Taxonomy" id="208324"/>
    <lineage>
        <taxon>Eukaryota</taxon>
        <taxon>Metazoa</taxon>
        <taxon>Chordata</taxon>
        <taxon>Craniata</taxon>
        <taxon>Vertebrata</taxon>
        <taxon>Euteleostomi</taxon>
        <taxon>Actinopterygii</taxon>
        <taxon>Neopterygii</taxon>
        <taxon>Teleostei</taxon>
        <taxon>Neoteleostei</taxon>
        <taxon>Acanthomorphata</taxon>
        <taxon>Ovalentaria</taxon>
        <taxon>Atherinomorphae</taxon>
        <taxon>Cyprinodontiformes</taxon>
        <taxon>Goodeidae</taxon>
        <taxon>Ameca</taxon>
    </lineage>
</organism>